<reference evidence="1" key="1">
    <citation type="submission" date="2016-01" db="EMBL/GenBank/DDBJ databases">
        <authorList>
            <person name="Mcilroy J.S."/>
            <person name="Karst M S."/>
            <person name="Albertsen M."/>
        </authorList>
    </citation>
    <scope>NUCLEOTIDE SEQUENCE</scope>
    <source>
        <strain evidence="1">Cfx-K</strain>
    </source>
</reference>
<dbReference type="AlphaFoldDB" id="A0A161K5Y6"/>
<organism evidence="1 2">
    <name type="scientific">Candidatus Promineifilum breve</name>
    <dbReference type="NCBI Taxonomy" id="1806508"/>
    <lineage>
        <taxon>Bacteria</taxon>
        <taxon>Bacillati</taxon>
        <taxon>Chloroflexota</taxon>
        <taxon>Ardenticatenia</taxon>
        <taxon>Candidatus Promineifilales</taxon>
        <taxon>Candidatus Promineifilaceae</taxon>
        <taxon>Candidatus Promineifilum</taxon>
    </lineage>
</organism>
<dbReference type="KEGG" id="pbf:CFX0092_A3529"/>
<sequence>MSNPTIETFIDGVIGIVRGLPGIQFVPDDPPSQLASHPAAVVWLTGGRAVIGPPELATYHHEVRVGLLTAMGNIAVANQRILPQIEPVIDAVFGYLKTSPIGTVHNIEQITYTYGPVQWGDVWYFGALIDLGEVKIQRVL</sequence>
<dbReference type="RefSeq" id="WP_095044623.1">
    <property type="nucleotide sequence ID" value="NZ_LN890655.1"/>
</dbReference>
<keyword evidence="2" id="KW-1185">Reference proteome</keyword>
<protein>
    <recommendedName>
        <fullName evidence="3">Tail terminator</fullName>
    </recommendedName>
</protein>
<dbReference type="Proteomes" id="UP000215027">
    <property type="component" value="Chromosome I"/>
</dbReference>
<proteinExistence type="predicted"/>
<evidence type="ECO:0000313" key="2">
    <source>
        <dbReference type="Proteomes" id="UP000215027"/>
    </source>
</evidence>
<accession>A0A161K5Y6</accession>
<gene>
    <name evidence="1" type="ORF">CFX0092_A3529</name>
</gene>
<dbReference type="EMBL" id="LN890655">
    <property type="protein sequence ID" value="CUS05407.2"/>
    <property type="molecule type" value="Genomic_DNA"/>
</dbReference>
<name>A0A161K5Y6_9CHLR</name>
<evidence type="ECO:0000313" key="1">
    <source>
        <dbReference type="EMBL" id="CUS05407.2"/>
    </source>
</evidence>
<evidence type="ECO:0008006" key="3">
    <source>
        <dbReference type="Google" id="ProtNLM"/>
    </source>
</evidence>